<sequence>MMKKVPEVFTSRDFVGIIHVQMMKAPLVLIAAAKVFWISLCAVFISLVLFVPVTLAAIMSSTGNLAFTLSKQWARFMLFATGVKVVIRNREKIRPGTSYVIISNHQSEYDILALVTSLGIQYRWVIKKELRRVPLFGYALYVSRNIFIDRSDPVKAIESINVGLDRLPPGVGVLFFAEGSRSPDGTIREFKKGGFITALQKSFPILPVTVNGSRKVLPKKSLVFRPGTIEVVVGDPVETSGLTREDLPALMERVRGIIVNNHRPD</sequence>
<dbReference type="EMBL" id="CAADRM010000157">
    <property type="protein sequence ID" value="VFU18747.1"/>
    <property type="molecule type" value="Genomic_DNA"/>
</dbReference>
<evidence type="ECO:0000256" key="1">
    <source>
        <dbReference type="ARBA" id="ARBA00022679"/>
    </source>
</evidence>
<name>A0A485M640_9ZZZZ</name>
<dbReference type="PANTHER" id="PTHR10434:SF66">
    <property type="entry name" value="PHOSPHOLIPID_GLYCEROL ACYLTRANSFERASE DOMAIN-CONTAINING PROTEIN"/>
    <property type="match status" value="1"/>
</dbReference>
<keyword evidence="3" id="KW-0812">Transmembrane</keyword>
<dbReference type="GO" id="GO:0006654">
    <property type="term" value="P:phosphatidic acid biosynthetic process"/>
    <property type="evidence" value="ECO:0007669"/>
    <property type="project" value="TreeGrafter"/>
</dbReference>
<keyword evidence="1 5" id="KW-0808">Transferase</keyword>
<dbReference type="CDD" id="cd07989">
    <property type="entry name" value="LPLAT_AGPAT-like"/>
    <property type="match status" value="1"/>
</dbReference>
<dbReference type="EC" id="2.3.1.51" evidence="5"/>
<dbReference type="GO" id="GO:0003841">
    <property type="term" value="F:1-acylglycerol-3-phosphate O-acyltransferase activity"/>
    <property type="evidence" value="ECO:0007669"/>
    <property type="project" value="UniProtKB-EC"/>
</dbReference>
<organism evidence="5">
    <name type="scientific">anaerobic digester metagenome</name>
    <dbReference type="NCBI Taxonomy" id="1263854"/>
    <lineage>
        <taxon>unclassified sequences</taxon>
        <taxon>metagenomes</taxon>
        <taxon>ecological metagenomes</taxon>
    </lineage>
</organism>
<feature type="transmembrane region" description="Helical" evidence="3">
    <location>
        <begin position="27"/>
        <end position="60"/>
    </location>
</feature>
<dbReference type="PANTHER" id="PTHR10434">
    <property type="entry name" value="1-ACYL-SN-GLYCEROL-3-PHOSPHATE ACYLTRANSFERASE"/>
    <property type="match status" value="1"/>
</dbReference>
<proteinExistence type="predicted"/>
<dbReference type="Pfam" id="PF01553">
    <property type="entry name" value="Acyltransferase"/>
    <property type="match status" value="1"/>
</dbReference>
<evidence type="ECO:0000256" key="2">
    <source>
        <dbReference type="ARBA" id="ARBA00023315"/>
    </source>
</evidence>
<feature type="domain" description="Phospholipid/glycerol acyltransferase" evidence="4">
    <location>
        <begin position="99"/>
        <end position="213"/>
    </location>
</feature>
<keyword evidence="3" id="KW-1133">Transmembrane helix</keyword>
<keyword evidence="3" id="KW-0472">Membrane</keyword>
<evidence type="ECO:0000313" key="5">
    <source>
        <dbReference type="EMBL" id="VFU18747.1"/>
    </source>
</evidence>
<protein>
    <submittedName>
        <fullName evidence="5">1-acyl-sn-glycerol-3-phosphate acyltransferase</fullName>
        <ecNumber evidence="5">2.3.1.51</ecNumber>
    </submittedName>
</protein>
<gene>
    <name evidence="5" type="primary">plsC</name>
    <name evidence="5" type="ORF">SCFA_890058</name>
</gene>
<dbReference type="InterPro" id="IPR002123">
    <property type="entry name" value="Plipid/glycerol_acylTrfase"/>
</dbReference>
<keyword evidence="2 5" id="KW-0012">Acyltransferase</keyword>
<reference evidence="5" key="1">
    <citation type="submission" date="2019-03" db="EMBL/GenBank/DDBJ databases">
        <authorList>
            <person name="Hao L."/>
        </authorList>
    </citation>
    <scope>NUCLEOTIDE SEQUENCE</scope>
</reference>
<accession>A0A485M640</accession>
<dbReference type="SUPFAM" id="SSF69593">
    <property type="entry name" value="Glycerol-3-phosphate (1)-acyltransferase"/>
    <property type="match status" value="1"/>
</dbReference>
<dbReference type="AlphaFoldDB" id="A0A485M640"/>
<evidence type="ECO:0000256" key="3">
    <source>
        <dbReference type="SAM" id="Phobius"/>
    </source>
</evidence>
<dbReference type="SMART" id="SM00563">
    <property type="entry name" value="PlsC"/>
    <property type="match status" value="1"/>
</dbReference>
<evidence type="ECO:0000259" key="4">
    <source>
        <dbReference type="SMART" id="SM00563"/>
    </source>
</evidence>